<dbReference type="CDD" id="cd16992">
    <property type="entry name" value="ENTH_Ent3"/>
    <property type="match status" value="1"/>
</dbReference>
<dbReference type="SUPFAM" id="SSF48464">
    <property type="entry name" value="ENTH/VHS domain"/>
    <property type="match status" value="1"/>
</dbReference>
<feature type="compositionally biased region" description="Low complexity" evidence="1">
    <location>
        <begin position="603"/>
        <end position="616"/>
    </location>
</feature>
<dbReference type="PANTHER" id="PTHR12276:SF45">
    <property type="entry name" value="CLATHRIN INTERACTOR 1"/>
    <property type="match status" value="1"/>
</dbReference>
<dbReference type="InterPro" id="IPR013809">
    <property type="entry name" value="ENTH"/>
</dbReference>
<dbReference type="Pfam" id="PF01417">
    <property type="entry name" value="ENTH"/>
    <property type="match status" value="2"/>
</dbReference>
<reference evidence="3 4" key="1">
    <citation type="submission" date="2016-03" db="EMBL/GenBank/DDBJ databases">
        <title>Whole genome sequencing of Grifola frondosa 9006-11.</title>
        <authorList>
            <person name="Min B."/>
            <person name="Park H."/>
            <person name="Kim J.-G."/>
            <person name="Cho H."/>
            <person name="Oh Y.-L."/>
            <person name="Kong W.-S."/>
            <person name="Choi I.-G."/>
        </authorList>
    </citation>
    <scope>NUCLEOTIDE SEQUENCE [LARGE SCALE GENOMIC DNA]</scope>
    <source>
        <strain evidence="3 4">9006-11</strain>
    </source>
</reference>
<feature type="compositionally biased region" description="Low complexity" evidence="1">
    <location>
        <begin position="518"/>
        <end position="537"/>
    </location>
</feature>
<dbReference type="Gene3D" id="1.25.40.90">
    <property type="match status" value="1"/>
</dbReference>
<dbReference type="Proteomes" id="UP000092993">
    <property type="component" value="Unassembled WGS sequence"/>
</dbReference>
<dbReference type="InterPro" id="IPR008942">
    <property type="entry name" value="ENTH_VHS"/>
</dbReference>
<feature type="region of interest" description="Disordered" evidence="1">
    <location>
        <begin position="510"/>
        <end position="622"/>
    </location>
</feature>
<feature type="compositionally biased region" description="Polar residues" evidence="1">
    <location>
        <begin position="320"/>
        <end position="344"/>
    </location>
</feature>
<feature type="compositionally biased region" description="Basic and acidic residues" evidence="1">
    <location>
        <begin position="568"/>
        <end position="577"/>
    </location>
</feature>
<dbReference type="STRING" id="5627.A0A1C7M4H6"/>
<protein>
    <recommendedName>
        <fullName evidence="2">ENTH domain-containing protein</fullName>
    </recommendedName>
</protein>
<evidence type="ECO:0000256" key="1">
    <source>
        <dbReference type="SAM" id="MobiDB-lite"/>
    </source>
</evidence>
<dbReference type="GO" id="GO:0005886">
    <property type="term" value="C:plasma membrane"/>
    <property type="evidence" value="ECO:0007669"/>
    <property type="project" value="TreeGrafter"/>
</dbReference>
<feature type="compositionally biased region" description="Gly residues" evidence="1">
    <location>
        <begin position="593"/>
        <end position="602"/>
    </location>
</feature>
<dbReference type="GO" id="GO:0006897">
    <property type="term" value="P:endocytosis"/>
    <property type="evidence" value="ECO:0007669"/>
    <property type="project" value="TreeGrafter"/>
</dbReference>
<dbReference type="GO" id="GO:0005829">
    <property type="term" value="C:cytosol"/>
    <property type="evidence" value="ECO:0007669"/>
    <property type="project" value="GOC"/>
</dbReference>
<evidence type="ECO:0000313" key="3">
    <source>
        <dbReference type="EMBL" id="OBZ71259.1"/>
    </source>
</evidence>
<dbReference type="PANTHER" id="PTHR12276">
    <property type="entry name" value="EPSIN/ENT-RELATED"/>
    <property type="match status" value="1"/>
</dbReference>
<feature type="region of interest" description="Disordered" evidence="1">
    <location>
        <begin position="309"/>
        <end position="350"/>
    </location>
</feature>
<dbReference type="GO" id="GO:0005543">
    <property type="term" value="F:phospholipid binding"/>
    <property type="evidence" value="ECO:0007669"/>
    <property type="project" value="TreeGrafter"/>
</dbReference>
<dbReference type="GO" id="GO:0030125">
    <property type="term" value="C:clathrin vesicle coat"/>
    <property type="evidence" value="ECO:0007669"/>
    <property type="project" value="TreeGrafter"/>
</dbReference>
<dbReference type="GO" id="GO:0005768">
    <property type="term" value="C:endosome"/>
    <property type="evidence" value="ECO:0007669"/>
    <property type="project" value="TreeGrafter"/>
</dbReference>
<comment type="caution">
    <text evidence="3">The sequence shown here is derived from an EMBL/GenBank/DDBJ whole genome shotgun (WGS) entry which is preliminary data.</text>
</comment>
<gene>
    <name evidence="3" type="ORF">A0H81_08454</name>
</gene>
<feature type="compositionally biased region" description="Low complexity" evidence="1">
    <location>
        <begin position="546"/>
        <end position="561"/>
    </location>
</feature>
<dbReference type="OMA" id="CIYARFM"/>
<dbReference type="OrthoDB" id="4033880at2759"/>
<keyword evidence="4" id="KW-1185">Reference proteome</keyword>
<accession>A0A1C7M4H6</accession>
<evidence type="ECO:0000313" key="4">
    <source>
        <dbReference type="Proteomes" id="UP000092993"/>
    </source>
</evidence>
<name>A0A1C7M4H6_GRIFR</name>
<evidence type="ECO:0000259" key="2">
    <source>
        <dbReference type="PROSITE" id="PS50942"/>
    </source>
</evidence>
<proteinExistence type="predicted"/>
<sequence length="622" mass="66512">KSWEYTDRSSHLGKRRTSCPNLRDDLQRCVCCSPTLFIMDRLESLGNTLSQITMYDIKSMYNQAKNVVFNVSEMEAKVRDATNDEPWGASSTLMQEIAQGLRAVTSVVQIMVIYMYQCRTVQNFQFPALLMPRSQNFNEIMPAIYSRFMEKEAKQWRQIYKALQLLEYLVKNGSERVVDDARSHVATIKMLRNFYYTDEKGKDQGLNVRNRARELTELLGDVEKIRTERRKAKANRHKYIGTGNEAMSFSSGGSRYGGFGSDSFGSGSGSYGGGGSYSGRDYDGNGSGSYSGGGSSGFRDEAPRRGYQEYDAGDDETMPRRSNSVSGARSSTSGVTPQRSSTLPTAPPSKAKELEVDLLGMDDDVFGSTTTLSTNKALPAVSSHTALEGDDDFDDFQTAPTSASTNRLSTVAGAAQVPAVLPPSLVQQPAAPLSPPLVQPQAPHQSAALFNMLSGSASASPIPTRTSYVSPPPVPVQNPMMQSPAMFAQPAAIPSQPAMMPTQSVLRPTQSFMSPTLPKSTSASSGTTSAPKTPASANFDDLWTMSLGSSTSGSGSRSSSGAPTAAKSMKDLEKEKAQAGIWGSAQSRPPMGTGFGSFGGAAGTPSAAPASSANAGLDDLLF</sequence>
<dbReference type="EMBL" id="LUGG01000011">
    <property type="protein sequence ID" value="OBZ71259.1"/>
    <property type="molecule type" value="Genomic_DNA"/>
</dbReference>
<dbReference type="GO" id="GO:0006895">
    <property type="term" value="P:Golgi to endosome transport"/>
    <property type="evidence" value="ECO:0007669"/>
    <property type="project" value="TreeGrafter"/>
</dbReference>
<dbReference type="GO" id="GO:0030276">
    <property type="term" value="F:clathrin binding"/>
    <property type="evidence" value="ECO:0007669"/>
    <property type="project" value="TreeGrafter"/>
</dbReference>
<dbReference type="AlphaFoldDB" id="A0A1C7M4H6"/>
<feature type="non-terminal residue" evidence="3">
    <location>
        <position position="1"/>
    </location>
</feature>
<dbReference type="FunFam" id="1.25.40.90:FF:000006">
    <property type="entry name" value="Clathrin interactor 1"/>
    <property type="match status" value="1"/>
</dbReference>
<dbReference type="SMART" id="SM00273">
    <property type="entry name" value="ENTH"/>
    <property type="match status" value="1"/>
</dbReference>
<feature type="domain" description="ENTH" evidence="2">
    <location>
        <begin position="66"/>
        <end position="229"/>
    </location>
</feature>
<dbReference type="PROSITE" id="PS50942">
    <property type="entry name" value="ENTH"/>
    <property type="match status" value="1"/>
</dbReference>
<organism evidence="3 4">
    <name type="scientific">Grifola frondosa</name>
    <name type="common">Maitake</name>
    <name type="synonym">Polyporus frondosus</name>
    <dbReference type="NCBI Taxonomy" id="5627"/>
    <lineage>
        <taxon>Eukaryota</taxon>
        <taxon>Fungi</taxon>
        <taxon>Dikarya</taxon>
        <taxon>Basidiomycota</taxon>
        <taxon>Agaricomycotina</taxon>
        <taxon>Agaricomycetes</taxon>
        <taxon>Polyporales</taxon>
        <taxon>Grifolaceae</taxon>
        <taxon>Grifola</taxon>
    </lineage>
</organism>